<dbReference type="InterPro" id="IPR002509">
    <property type="entry name" value="NODB_dom"/>
</dbReference>
<evidence type="ECO:0000256" key="1">
    <source>
        <dbReference type="SAM" id="SignalP"/>
    </source>
</evidence>
<gene>
    <name evidence="3" type="ORF">GCM10010430_53790</name>
</gene>
<evidence type="ECO:0000313" key="4">
    <source>
        <dbReference type="Proteomes" id="UP001500305"/>
    </source>
</evidence>
<dbReference type="RefSeq" id="WP_344639084.1">
    <property type="nucleotide sequence ID" value="NZ_BAAATR010000028.1"/>
</dbReference>
<proteinExistence type="predicted"/>
<dbReference type="Proteomes" id="UP001500305">
    <property type="component" value="Unassembled WGS sequence"/>
</dbReference>
<dbReference type="InterPro" id="IPR011330">
    <property type="entry name" value="Glyco_hydro/deAcase_b/a-brl"/>
</dbReference>
<dbReference type="CDD" id="cd10917">
    <property type="entry name" value="CE4_NodB_like_6s_7s"/>
    <property type="match status" value="1"/>
</dbReference>
<dbReference type="PROSITE" id="PS51677">
    <property type="entry name" value="NODB"/>
    <property type="match status" value="1"/>
</dbReference>
<feature type="domain" description="NodB homology" evidence="2">
    <location>
        <begin position="45"/>
        <end position="228"/>
    </location>
</feature>
<name>A0ABN3ELQ7_9ACTN</name>
<keyword evidence="1" id="KW-0732">Signal</keyword>
<protein>
    <submittedName>
        <fullName evidence="3">Polysaccharide deacetylase family protein</fullName>
    </submittedName>
</protein>
<feature type="chain" id="PRO_5046614894" evidence="1">
    <location>
        <begin position="30"/>
        <end position="234"/>
    </location>
</feature>
<dbReference type="SUPFAM" id="SSF88713">
    <property type="entry name" value="Glycoside hydrolase/deacetylase"/>
    <property type="match status" value="1"/>
</dbReference>
<dbReference type="PANTHER" id="PTHR10587">
    <property type="entry name" value="GLYCOSYL TRANSFERASE-RELATED"/>
    <property type="match status" value="1"/>
</dbReference>
<dbReference type="Gene3D" id="3.20.20.370">
    <property type="entry name" value="Glycoside hydrolase/deacetylase"/>
    <property type="match status" value="1"/>
</dbReference>
<comment type="caution">
    <text evidence="3">The sequence shown here is derived from an EMBL/GenBank/DDBJ whole genome shotgun (WGS) entry which is preliminary data.</text>
</comment>
<dbReference type="PANTHER" id="PTHR10587:SF137">
    <property type="entry name" value="4-DEOXY-4-FORMAMIDO-L-ARABINOSE-PHOSPHOUNDECAPRENOL DEFORMYLASE ARND-RELATED"/>
    <property type="match status" value="1"/>
</dbReference>
<sequence length="234" mass="24897">MRITRTLTRLCATAAVGVVLLTVPGTASAATPDVVTQTATGSGSQTFALTIDDGPSPTWTPQVLDLLKAHGVHATFCLIGDHAQAYPDLVQRIVAEGHHLCNHTMHHINPTTQTPDQQRADIQAASDAIHAAAPGANIEYFRAPEGGWTSDATQYAAQQGMQPIGWSVDTEDWRTPGVDTIFQNYKREFSGGGVILMHDGSEENDRSQSVAAMDQILSDLANNNVTDDAPAVLG</sequence>
<keyword evidence="4" id="KW-1185">Reference proteome</keyword>
<accession>A0ABN3ELQ7</accession>
<dbReference type="Pfam" id="PF01522">
    <property type="entry name" value="Polysacc_deac_1"/>
    <property type="match status" value="1"/>
</dbReference>
<evidence type="ECO:0000313" key="3">
    <source>
        <dbReference type="EMBL" id="GAA2262624.1"/>
    </source>
</evidence>
<organism evidence="3 4">
    <name type="scientific">Kitasatospora cystarginea</name>
    <dbReference type="NCBI Taxonomy" id="58350"/>
    <lineage>
        <taxon>Bacteria</taxon>
        <taxon>Bacillati</taxon>
        <taxon>Actinomycetota</taxon>
        <taxon>Actinomycetes</taxon>
        <taxon>Kitasatosporales</taxon>
        <taxon>Streptomycetaceae</taxon>
        <taxon>Kitasatospora</taxon>
    </lineage>
</organism>
<feature type="signal peptide" evidence="1">
    <location>
        <begin position="1"/>
        <end position="29"/>
    </location>
</feature>
<reference evidence="3 4" key="1">
    <citation type="journal article" date="2019" name="Int. J. Syst. Evol. Microbiol.">
        <title>The Global Catalogue of Microorganisms (GCM) 10K type strain sequencing project: providing services to taxonomists for standard genome sequencing and annotation.</title>
        <authorList>
            <consortium name="The Broad Institute Genomics Platform"/>
            <consortium name="The Broad Institute Genome Sequencing Center for Infectious Disease"/>
            <person name="Wu L."/>
            <person name="Ma J."/>
        </authorList>
    </citation>
    <scope>NUCLEOTIDE SEQUENCE [LARGE SCALE GENOMIC DNA]</scope>
    <source>
        <strain evidence="3 4">JCM 7356</strain>
    </source>
</reference>
<evidence type="ECO:0000259" key="2">
    <source>
        <dbReference type="PROSITE" id="PS51677"/>
    </source>
</evidence>
<dbReference type="EMBL" id="BAAATR010000028">
    <property type="protein sequence ID" value="GAA2262624.1"/>
    <property type="molecule type" value="Genomic_DNA"/>
</dbReference>
<dbReference type="InterPro" id="IPR050248">
    <property type="entry name" value="Polysacc_deacetylase_ArnD"/>
</dbReference>